<comment type="caution">
    <text evidence="1">The sequence shown here is derived from an EMBL/GenBank/DDBJ whole genome shotgun (WGS) entry which is preliminary data.</text>
</comment>
<gene>
    <name evidence="1" type="ORF">S01H4_55165</name>
</gene>
<dbReference type="AlphaFoldDB" id="X1DBB2"/>
<protein>
    <recommendedName>
        <fullName evidence="2">Carboxypeptidase regulatory-like domain-containing protein</fullName>
    </recommendedName>
</protein>
<evidence type="ECO:0008006" key="2">
    <source>
        <dbReference type="Google" id="ProtNLM"/>
    </source>
</evidence>
<name>X1DBB2_9ZZZZ</name>
<proteinExistence type="predicted"/>
<sequence>KSGTGNQSLTGITITEVDATNNAGEYQLNVDGGTGFTSVIDEYVIVIFDTAAPQYRWRSTIRVTADGNPALTDGIAFTATADDGRITGDDTALVDATVRILDPSSNVVSQFTSDASGLWGPVYLNDSTTYTIHAQATGYTSTNATIVTSGGVATGPLTDVDVITADTTSELQAGKLWAYARNMTHQSHW</sequence>
<organism evidence="1">
    <name type="scientific">marine sediment metagenome</name>
    <dbReference type="NCBI Taxonomy" id="412755"/>
    <lineage>
        <taxon>unclassified sequences</taxon>
        <taxon>metagenomes</taxon>
        <taxon>ecological metagenomes</taxon>
    </lineage>
</organism>
<dbReference type="EMBL" id="BART01031809">
    <property type="protein sequence ID" value="GAH17487.1"/>
    <property type="molecule type" value="Genomic_DNA"/>
</dbReference>
<evidence type="ECO:0000313" key="1">
    <source>
        <dbReference type="EMBL" id="GAH17487.1"/>
    </source>
</evidence>
<dbReference type="SUPFAM" id="SSF49464">
    <property type="entry name" value="Carboxypeptidase regulatory domain-like"/>
    <property type="match status" value="1"/>
</dbReference>
<accession>X1DBB2</accession>
<feature type="non-terminal residue" evidence="1">
    <location>
        <position position="1"/>
    </location>
</feature>
<dbReference type="InterPro" id="IPR008969">
    <property type="entry name" value="CarboxyPept-like_regulatory"/>
</dbReference>
<reference evidence="1" key="1">
    <citation type="journal article" date="2014" name="Front. Microbiol.">
        <title>High frequency of phylogenetically diverse reductive dehalogenase-homologous genes in deep subseafloor sedimentary metagenomes.</title>
        <authorList>
            <person name="Kawai M."/>
            <person name="Futagami T."/>
            <person name="Toyoda A."/>
            <person name="Takaki Y."/>
            <person name="Nishi S."/>
            <person name="Hori S."/>
            <person name="Arai W."/>
            <person name="Tsubouchi T."/>
            <person name="Morono Y."/>
            <person name="Uchiyama I."/>
            <person name="Ito T."/>
            <person name="Fujiyama A."/>
            <person name="Inagaki F."/>
            <person name="Takami H."/>
        </authorList>
    </citation>
    <scope>NUCLEOTIDE SEQUENCE</scope>
    <source>
        <strain evidence="1">Expedition CK06-06</strain>
    </source>
</reference>